<dbReference type="PANTHER" id="PTHR31975:SF1">
    <property type="entry name" value="BUD SITE SELECTION PROTEIN 7-RELATED"/>
    <property type="match status" value="1"/>
</dbReference>
<comment type="caution">
    <text evidence="2">The sequence shown here is derived from an EMBL/GenBank/DDBJ whole genome shotgun (WGS) entry which is preliminary data.</text>
</comment>
<dbReference type="Pfam" id="PF09295">
    <property type="entry name" value="ChAPs"/>
    <property type="match status" value="1"/>
</dbReference>
<evidence type="ECO:0000313" key="2">
    <source>
        <dbReference type="EMBL" id="KAJ3227800.1"/>
    </source>
</evidence>
<dbReference type="EMBL" id="JADGJW010000010">
    <property type="protein sequence ID" value="KAJ3227800.1"/>
    <property type="molecule type" value="Genomic_DNA"/>
</dbReference>
<dbReference type="InterPro" id="IPR011990">
    <property type="entry name" value="TPR-like_helical_dom_sf"/>
</dbReference>
<accession>A0AAD5U8Z3</accession>
<feature type="compositionally biased region" description="Low complexity" evidence="1">
    <location>
        <begin position="731"/>
        <end position="773"/>
    </location>
</feature>
<feature type="compositionally biased region" description="Basic and acidic residues" evidence="1">
    <location>
        <begin position="492"/>
        <end position="504"/>
    </location>
</feature>
<dbReference type="InterPro" id="IPR015374">
    <property type="entry name" value="ChAPs"/>
</dbReference>
<dbReference type="AlphaFoldDB" id="A0AAD5U8Z3"/>
<evidence type="ECO:0000313" key="3">
    <source>
        <dbReference type="Proteomes" id="UP001211065"/>
    </source>
</evidence>
<name>A0AAD5U8Z3_9FUNG</name>
<reference evidence="2" key="1">
    <citation type="submission" date="2020-05" db="EMBL/GenBank/DDBJ databases">
        <title>Phylogenomic resolution of chytrid fungi.</title>
        <authorList>
            <person name="Stajich J.E."/>
            <person name="Amses K."/>
            <person name="Simmons R."/>
            <person name="Seto K."/>
            <person name="Myers J."/>
            <person name="Bonds A."/>
            <person name="Quandt C.A."/>
            <person name="Barry K."/>
            <person name="Liu P."/>
            <person name="Grigoriev I."/>
            <person name="Longcore J.E."/>
            <person name="James T.Y."/>
        </authorList>
    </citation>
    <scope>NUCLEOTIDE SEQUENCE</scope>
    <source>
        <strain evidence="2">JEL0476</strain>
    </source>
</reference>
<evidence type="ECO:0000256" key="1">
    <source>
        <dbReference type="SAM" id="MobiDB-lite"/>
    </source>
</evidence>
<keyword evidence="3" id="KW-1185">Reference proteome</keyword>
<dbReference type="Proteomes" id="UP001211065">
    <property type="component" value="Unassembled WGS sequence"/>
</dbReference>
<feature type="compositionally biased region" description="Polar residues" evidence="1">
    <location>
        <begin position="718"/>
        <end position="730"/>
    </location>
</feature>
<feature type="region of interest" description="Disordered" evidence="1">
    <location>
        <begin position="716"/>
        <end position="773"/>
    </location>
</feature>
<feature type="compositionally biased region" description="Polar residues" evidence="1">
    <location>
        <begin position="670"/>
        <end position="690"/>
    </location>
</feature>
<dbReference type="Gene3D" id="1.25.40.10">
    <property type="entry name" value="Tetratricopeptide repeat domain"/>
    <property type="match status" value="2"/>
</dbReference>
<dbReference type="SUPFAM" id="SSF48452">
    <property type="entry name" value="TPR-like"/>
    <property type="match status" value="1"/>
</dbReference>
<protein>
    <submittedName>
        <fullName evidence="2">Uncharacterized protein</fullName>
    </submittedName>
</protein>
<dbReference type="PANTHER" id="PTHR31975">
    <property type="entry name" value="BUD SITE SELECTION PROTEIN 7-RELATED"/>
    <property type="match status" value="1"/>
</dbReference>
<feature type="region of interest" description="Disordered" evidence="1">
    <location>
        <begin position="659"/>
        <end position="690"/>
    </location>
</feature>
<dbReference type="GO" id="GO:0006893">
    <property type="term" value="P:Golgi to plasma membrane transport"/>
    <property type="evidence" value="ECO:0007669"/>
    <property type="project" value="TreeGrafter"/>
</dbReference>
<dbReference type="GO" id="GO:0034044">
    <property type="term" value="C:exomer complex"/>
    <property type="evidence" value="ECO:0007669"/>
    <property type="project" value="UniProtKB-ARBA"/>
</dbReference>
<organism evidence="2 3">
    <name type="scientific">Clydaea vesicula</name>
    <dbReference type="NCBI Taxonomy" id="447962"/>
    <lineage>
        <taxon>Eukaryota</taxon>
        <taxon>Fungi</taxon>
        <taxon>Fungi incertae sedis</taxon>
        <taxon>Chytridiomycota</taxon>
        <taxon>Chytridiomycota incertae sedis</taxon>
        <taxon>Chytridiomycetes</taxon>
        <taxon>Lobulomycetales</taxon>
        <taxon>Lobulomycetaceae</taxon>
        <taxon>Clydaea</taxon>
    </lineage>
</organism>
<feature type="compositionally biased region" description="Polar residues" evidence="1">
    <location>
        <begin position="470"/>
        <end position="485"/>
    </location>
</feature>
<feature type="compositionally biased region" description="Acidic residues" evidence="1">
    <location>
        <begin position="443"/>
        <end position="454"/>
    </location>
</feature>
<feature type="region of interest" description="Disordered" evidence="1">
    <location>
        <begin position="437"/>
        <end position="504"/>
    </location>
</feature>
<gene>
    <name evidence="2" type="ORF">HK099_000054</name>
</gene>
<feature type="region of interest" description="Disordered" evidence="1">
    <location>
        <begin position="357"/>
        <end position="379"/>
    </location>
</feature>
<proteinExistence type="predicted"/>
<sequence>MVVSNSDSSKLAGIPEFFENEIGECLAARTESLATFRELGPPDLCHIVKVNPKATVKEEQSQAWSGKALWKIKSGTYCSFDAFSRVDVRVEVRIPGGVECHIIDLRGEKHAITNPAIWSETAVSSVLRALLDDNDEPDGNEGAPLLGLRKLDPLPTPAAEKRFLEAASSEFWKASYSIDVRIGWQLGTDPDVQVATYFSNHLSNGIMKYFSESCRTAEAVKFFEPLFKRDPEVGAVLAKAYLASNQEISAVQCLYEALKKHPLSYGLLLVQIDFLRSKKKLDMALKLAKLAVTYAPSEYNTWAKLTEIYIEVGDYDSALLSLNSCPMFTFCEKDSHRMPPPARTHLPLKPDTVAKDEDIKKIPPGSGSVFDENDPGENEVHPELQRLPSLSLRGTFLKAYSLLIDICNKVGWDELLRHRSAVFVMEEEYRIHRALVEEREKGEPEEEEDEDDIIDDKPNAPPLPVGGRASNDSQRSINSSVNGMHSSGEGDGMEKVSLDSSADKKSSLNRKLSIDMLMQKIEIDNENKGEKEDSANKDNIRSRAPEFAHYKNNAAIGNNEQLLYKKTGAEWEIYGDLAMRLKHDDDAKECFKLCLEQKFSAKSLLKLLEIFSNEGNIQQTLLCAVKLAAVMDRAYIETTLIINMRGFHGFNTRTAFNRASQRNAPKHSKTSSNMNFKPSKSSTFSGMFSQPQRSTPASAFSAASFANFNKNFSTTANQQQQSAFENSSQKTTGVSNSSTSSASSVTATSTSGTSGVSSAISGTISAASDGKSN</sequence>